<feature type="domain" description="RNA polymerase sigma-70 region 2" evidence="6">
    <location>
        <begin position="47"/>
        <end position="113"/>
    </location>
</feature>
<comment type="caution">
    <text evidence="8">The sequence shown here is derived from an EMBL/GenBank/DDBJ whole genome shotgun (WGS) entry which is preliminary data.</text>
</comment>
<proteinExistence type="inferred from homology"/>
<evidence type="ECO:0000313" key="9">
    <source>
        <dbReference type="Proteomes" id="UP001055125"/>
    </source>
</evidence>
<feature type="domain" description="RNA polymerase sigma factor 70 region 4 type 2" evidence="7">
    <location>
        <begin position="144"/>
        <end position="193"/>
    </location>
</feature>
<evidence type="ECO:0000256" key="2">
    <source>
        <dbReference type="ARBA" id="ARBA00023015"/>
    </source>
</evidence>
<reference evidence="8" key="2">
    <citation type="submission" date="2021-08" db="EMBL/GenBank/DDBJ databases">
        <authorList>
            <person name="Tani A."/>
            <person name="Ola A."/>
            <person name="Ogura Y."/>
            <person name="Katsura K."/>
            <person name="Hayashi T."/>
        </authorList>
    </citation>
    <scope>NUCLEOTIDE SEQUENCE</scope>
    <source>
        <strain evidence="8">DSM 19015</strain>
    </source>
</reference>
<evidence type="ECO:0000256" key="1">
    <source>
        <dbReference type="ARBA" id="ARBA00010641"/>
    </source>
</evidence>
<dbReference type="InterPro" id="IPR036388">
    <property type="entry name" value="WH-like_DNA-bd_sf"/>
</dbReference>
<dbReference type="InterPro" id="IPR013249">
    <property type="entry name" value="RNA_pol_sigma70_r4_t2"/>
</dbReference>
<dbReference type="InterPro" id="IPR014284">
    <property type="entry name" value="RNA_pol_sigma-70_dom"/>
</dbReference>
<gene>
    <name evidence="8" type="primary">sigE</name>
    <name evidence="8" type="ORF">OCOJLMKI_4306</name>
</gene>
<dbReference type="Pfam" id="PF04542">
    <property type="entry name" value="Sigma70_r2"/>
    <property type="match status" value="1"/>
</dbReference>
<sequence>MTDHGPRCNEREFVPVPGPNLHRLPVTSDADLAARAAEGDRGALEALLRRHYDGMHRIAWRMTGSRHDAEDITQEVCCALVGRIGGFKGEARFTTWLFGIVVNACRDHHRRRATLSRLRDGLAVLVGLAAPQDGRDLFRRSWLAGQLARLDPPLRETIVLVVGEGLTHAEAGLALGLAETTISWRLHEARRLLKDSLAKAGHDHHGL</sequence>
<comment type="similarity">
    <text evidence="1">Belongs to the sigma-70 factor family. ECF subfamily.</text>
</comment>
<dbReference type="NCBIfam" id="TIGR02937">
    <property type="entry name" value="sigma70-ECF"/>
    <property type="match status" value="1"/>
</dbReference>
<dbReference type="Gene3D" id="1.10.10.10">
    <property type="entry name" value="Winged helix-like DNA-binding domain superfamily/Winged helix DNA-binding domain"/>
    <property type="match status" value="1"/>
</dbReference>
<accession>A0ABQ4S3P3</accession>
<evidence type="ECO:0000256" key="3">
    <source>
        <dbReference type="ARBA" id="ARBA00023082"/>
    </source>
</evidence>
<keyword evidence="9" id="KW-1185">Reference proteome</keyword>
<protein>
    <submittedName>
        <fullName evidence="8">ECF RNA polymerase sigma factor SigE</fullName>
    </submittedName>
</protein>
<evidence type="ECO:0000313" key="8">
    <source>
        <dbReference type="EMBL" id="GJD97078.1"/>
    </source>
</evidence>
<evidence type="ECO:0000256" key="4">
    <source>
        <dbReference type="ARBA" id="ARBA00023125"/>
    </source>
</evidence>
<keyword evidence="5" id="KW-0804">Transcription</keyword>
<dbReference type="InterPro" id="IPR039425">
    <property type="entry name" value="RNA_pol_sigma-70-like"/>
</dbReference>
<dbReference type="RefSeq" id="WP_238246165.1">
    <property type="nucleotide sequence ID" value="NZ_BPQP01000076.1"/>
</dbReference>
<dbReference type="Pfam" id="PF08281">
    <property type="entry name" value="Sigma70_r4_2"/>
    <property type="match status" value="1"/>
</dbReference>
<keyword evidence="3" id="KW-0731">Sigma factor</keyword>
<name>A0ABQ4S3P3_9HYPH</name>
<dbReference type="InterPro" id="IPR013325">
    <property type="entry name" value="RNA_pol_sigma_r2"/>
</dbReference>
<evidence type="ECO:0000259" key="7">
    <source>
        <dbReference type="Pfam" id="PF08281"/>
    </source>
</evidence>
<dbReference type="InterPro" id="IPR013324">
    <property type="entry name" value="RNA_pol_sigma_r3/r4-like"/>
</dbReference>
<dbReference type="Gene3D" id="1.10.1740.10">
    <property type="match status" value="1"/>
</dbReference>
<dbReference type="SUPFAM" id="SSF88659">
    <property type="entry name" value="Sigma3 and sigma4 domains of RNA polymerase sigma factors"/>
    <property type="match status" value="1"/>
</dbReference>
<dbReference type="InterPro" id="IPR007627">
    <property type="entry name" value="RNA_pol_sigma70_r2"/>
</dbReference>
<reference evidence="8" key="1">
    <citation type="journal article" date="2021" name="Front. Microbiol.">
        <title>Comprehensive Comparative Genomics and Phenotyping of Methylobacterium Species.</title>
        <authorList>
            <person name="Alessa O."/>
            <person name="Ogura Y."/>
            <person name="Fujitani Y."/>
            <person name="Takami H."/>
            <person name="Hayashi T."/>
            <person name="Sahin N."/>
            <person name="Tani A."/>
        </authorList>
    </citation>
    <scope>NUCLEOTIDE SEQUENCE</scope>
    <source>
        <strain evidence="8">DSM 19015</strain>
    </source>
</reference>
<dbReference type="EMBL" id="BPQP01000076">
    <property type="protein sequence ID" value="GJD97078.1"/>
    <property type="molecule type" value="Genomic_DNA"/>
</dbReference>
<keyword evidence="4" id="KW-0238">DNA-binding</keyword>
<evidence type="ECO:0000256" key="5">
    <source>
        <dbReference type="ARBA" id="ARBA00023163"/>
    </source>
</evidence>
<dbReference type="SUPFAM" id="SSF88946">
    <property type="entry name" value="Sigma2 domain of RNA polymerase sigma factors"/>
    <property type="match status" value="1"/>
</dbReference>
<evidence type="ECO:0000259" key="6">
    <source>
        <dbReference type="Pfam" id="PF04542"/>
    </source>
</evidence>
<organism evidence="8 9">
    <name type="scientific">Methylobacterium iners</name>
    <dbReference type="NCBI Taxonomy" id="418707"/>
    <lineage>
        <taxon>Bacteria</taxon>
        <taxon>Pseudomonadati</taxon>
        <taxon>Pseudomonadota</taxon>
        <taxon>Alphaproteobacteria</taxon>
        <taxon>Hyphomicrobiales</taxon>
        <taxon>Methylobacteriaceae</taxon>
        <taxon>Methylobacterium</taxon>
    </lineage>
</organism>
<dbReference type="PANTHER" id="PTHR43133:SF8">
    <property type="entry name" value="RNA POLYMERASE SIGMA FACTOR HI_1459-RELATED"/>
    <property type="match status" value="1"/>
</dbReference>
<dbReference type="PANTHER" id="PTHR43133">
    <property type="entry name" value="RNA POLYMERASE ECF-TYPE SIGMA FACTO"/>
    <property type="match status" value="1"/>
</dbReference>
<keyword evidence="2" id="KW-0805">Transcription regulation</keyword>
<dbReference type="Proteomes" id="UP001055125">
    <property type="component" value="Unassembled WGS sequence"/>
</dbReference>